<dbReference type="InterPro" id="IPR044751">
    <property type="entry name" value="Ion_transp-like_CBS"/>
</dbReference>
<evidence type="ECO:0000256" key="2">
    <source>
        <dbReference type="ARBA" id="ARBA00022737"/>
    </source>
</evidence>
<keyword evidence="2" id="KW-0677">Repeat</keyword>
<dbReference type="CDD" id="cd04590">
    <property type="entry name" value="CBS_pair_CorC_HlyC_assoc"/>
    <property type="match status" value="1"/>
</dbReference>
<dbReference type="PANTHER" id="PTHR22777">
    <property type="entry name" value="HEMOLYSIN-RELATED"/>
    <property type="match status" value="1"/>
</dbReference>
<evidence type="ECO:0000259" key="6">
    <source>
        <dbReference type="PROSITE" id="PS51371"/>
    </source>
</evidence>
<evidence type="ECO:0000313" key="7">
    <source>
        <dbReference type="EMBL" id="XBY43923.1"/>
    </source>
</evidence>
<dbReference type="RefSeq" id="WP_407049020.1">
    <property type="nucleotide sequence ID" value="NZ_CP158568.1"/>
</dbReference>
<feature type="domain" description="CBS" evidence="6">
    <location>
        <begin position="96"/>
        <end position="155"/>
    </location>
</feature>
<gene>
    <name evidence="7" type="ORF">ABS361_17945</name>
</gene>
<evidence type="ECO:0000256" key="3">
    <source>
        <dbReference type="ARBA" id="ARBA00023122"/>
    </source>
</evidence>
<feature type="domain" description="CBS" evidence="6">
    <location>
        <begin position="186"/>
        <end position="246"/>
    </location>
</feature>
<name>A0AAU7X7L5_9HYPH</name>
<feature type="region of interest" description="Disordered" evidence="5">
    <location>
        <begin position="1"/>
        <end position="35"/>
    </location>
</feature>
<dbReference type="Pfam" id="PF03471">
    <property type="entry name" value="CorC_HlyC"/>
    <property type="match status" value="1"/>
</dbReference>
<protein>
    <submittedName>
        <fullName evidence="7">Hemolysin family protein</fullName>
    </submittedName>
</protein>
<reference evidence="7" key="1">
    <citation type="submission" date="2024-06" db="EMBL/GenBank/DDBJ databases">
        <title>Methylostella associata gen. nov., sp. nov., a novel Ancalomicrobiaceae-affiliated facultatively methylotrophic bacteria that feed on methanotrophs of the genus Methylococcus.</title>
        <authorList>
            <person name="Saltykova V."/>
            <person name="Danilova O.V."/>
            <person name="Oshkin I.Y."/>
            <person name="Belova S.E."/>
            <person name="Pimenov N.V."/>
            <person name="Dedysh S.N."/>
        </authorList>
    </citation>
    <scope>NUCLEOTIDE SEQUENCE</scope>
    <source>
        <strain evidence="7">S20</strain>
    </source>
</reference>
<dbReference type="SUPFAM" id="SSF56176">
    <property type="entry name" value="FAD-binding/transporter-associated domain-like"/>
    <property type="match status" value="1"/>
</dbReference>
<dbReference type="InterPro" id="IPR046342">
    <property type="entry name" value="CBS_dom_sf"/>
</dbReference>
<dbReference type="InterPro" id="IPR005170">
    <property type="entry name" value="Transptr-assoc_dom"/>
</dbReference>
<dbReference type="EMBL" id="CP158568">
    <property type="protein sequence ID" value="XBY43923.1"/>
    <property type="molecule type" value="Genomic_DNA"/>
</dbReference>
<dbReference type="Gene3D" id="3.10.580.10">
    <property type="entry name" value="CBS-domain"/>
    <property type="match status" value="1"/>
</dbReference>
<evidence type="ECO:0000256" key="1">
    <source>
        <dbReference type="ARBA" id="ARBA00006446"/>
    </source>
</evidence>
<dbReference type="InterPro" id="IPR016169">
    <property type="entry name" value="FAD-bd_PCMH_sub2"/>
</dbReference>
<dbReference type="KEGG" id="mflg:ABS361_17945"/>
<evidence type="ECO:0000256" key="4">
    <source>
        <dbReference type="PROSITE-ProRule" id="PRU00703"/>
    </source>
</evidence>
<dbReference type="PROSITE" id="PS51371">
    <property type="entry name" value="CBS"/>
    <property type="match status" value="2"/>
</dbReference>
<proteinExistence type="inferred from homology"/>
<dbReference type="GO" id="GO:0050660">
    <property type="term" value="F:flavin adenine dinucleotide binding"/>
    <property type="evidence" value="ECO:0007669"/>
    <property type="project" value="InterPro"/>
</dbReference>
<dbReference type="InterPro" id="IPR000644">
    <property type="entry name" value="CBS_dom"/>
</dbReference>
<dbReference type="Gene3D" id="3.30.465.10">
    <property type="match status" value="1"/>
</dbReference>
<dbReference type="InterPro" id="IPR036318">
    <property type="entry name" value="FAD-bd_PCMH-like_sf"/>
</dbReference>
<dbReference type="SUPFAM" id="SSF54631">
    <property type="entry name" value="CBS-domain pair"/>
    <property type="match status" value="1"/>
</dbReference>
<dbReference type="Pfam" id="PF00571">
    <property type="entry name" value="CBS"/>
    <property type="match status" value="2"/>
</dbReference>
<dbReference type="SMART" id="SM00116">
    <property type="entry name" value="CBS"/>
    <property type="match status" value="2"/>
</dbReference>
<accession>A0AAU7X7L5</accession>
<keyword evidence="3 4" id="KW-0129">CBS domain</keyword>
<dbReference type="GO" id="GO:0005886">
    <property type="term" value="C:plasma membrane"/>
    <property type="evidence" value="ECO:0007669"/>
    <property type="project" value="TreeGrafter"/>
</dbReference>
<dbReference type="FunFam" id="3.10.580.10:FF:000002">
    <property type="entry name" value="Magnesium/cobalt efflux protein CorC"/>
    <property type="match status" value="1"/>
</dbReference>
<feature type="compositionally biased region" description="Low complexity" evidence="5">
    <location>
        <begin position="1"/>
        <end position="21"/>
    </location>
</feature>
<dbReference type="PANTHER" id="PTHR22777:SF27">
    <property type="entry name" value="MAGNESIUM AND COBALT EFFLUX PROTEIN CORC"/>
    <property type="match status" value="1"/>
</dbReference>
<evidence type="ECO:0000256" key="5">
    <source>
        <dbReference type="SAM" id="MobiDB-lite"/>
    </source>
</evidence>
<comment type="similarity">
    <text evidence="1">Belongs to the UPF0053 family. Hemolysin C subfamily.</text>
</comment>
<sequence>MSDTHSSSTGTAGSTAGGDASVTVEARGDSEGRSSESWIDRLMMAVGLKQSAAALRDNLETALENATPGEGGFSAEERAMIRNILHLRETRVEDIMIARSSIAAVAADVTLTELMIAFHASGHSRMPIYRETLDDAIGMVHIRDLMSFIAAQATVPASRVETRDREAAGIALTQVDLSQRLDQTDLVRPVLFVPASMPATDLLARMQQNRIQIALVIDEFGGVDGLVSLEDIVETVVGDIEDEHDIEEAMIAADEDGHWIADARVELDEAAEALGLDLATLAVDEDVETLGGLVVALFGRVPTVGERLESERLPTLAFEIIDADRRRLKRLGIRRRDTAEADTAPSIPPRPLGTV</sequence>
<dbReference type="SMART" id="SM01091">
    <property type="entry name" value="CorC_HlyC"/>
    <property type="match status" value="1"/>
</dbReference>
<dbReference type="AlphaFoldDB" id="A0AAU7X7L5"/>
<organism evidence="7">
    <name type="scientific">Methyloraptor flagellatus</name>
    <dbReference type="NCBI Taxonomy" id="3162530"/>
    <lineage>
        <taxon>Bacteria</taxon>
        <taxon>Pseudomonadati</taxon>
        <taxon>Pseudomonadota</taxon>
        <taxon>Alphaproteobacteria</taxon>
        <taxon>Hyphomicrobiales</taxon>
        <taxon>Ancalomicrobiaceae</taxon>
        <taxon>Methyloraptor</taxon>
    </lineage>
</organism>